<accession>A0A2A4AJP8</accession>
<evidence type="ECO:0000256" key="1">
    <source>
        <dbReference type="SAM" id="Phobius"/>
    </source>
</evidence>
<evidence type="ECO:0000313" key="3">
    <source>
        <dbReference type="Proteomes" id="UP000218690"/>
    </source>
</evidence>
<feature type="transmembrane region" description="Helical" evidence="1">
    <location>
        <begin position="392"/>
        <end position="413"/>
    </location>
</feature>
<name>A0A2A4AJP8_9CORY</name>
<feature type="transmembrane region" description="Helical" evidence="1">
    <location>
        <begin position="29"/>
        <end position="51"/>
    </location>
</feature>
<dbReference type="PANTHER" id="PTHR41771:SF1">
    <property type="entry name" value="MEMBRANE PROTEIN"/>
    <property type="match status" value="1"/>
</dbReference>
<dbReference type="AlphaFoldDB" id="A0A2A4AJP8"/>
<comment type="caution">
    <text evidence="2">The sequence shown here is derived from an EMBL/GenBank/DDBJ whole genome shotgun (WGS) entry which is preliminary data.</text>
</comment>
<feature type="transmembrane region" description="Helical" evidence="1">
    <location>
        <begin position="349"/>
        <end position="371"/>
    </location>
</feature>
<feature type="transmembrane region" description="Helical" evidence="1">
    <location>
        <begin position="220"/>
        <end position="239"/>
    </location>
</feature>
<feature type="transmembrane region" description="Helical" evidence="1">
    <location>
        <begin position="283"/>
        <end position="305"/>
    </location>
</feature>
<dbReference type="PANTHER" id="PTHR41771">
    <property type="entry name" value="MEMBRANE PROTEIN-RELATED"/>
    <property type="match status" value="1"/>
</dbReference>
<keyword evidence="1" id="KW-1133">Transmembrane helix</keyword>
<dbReference type="Pfam" id="PF07907">
    <property type="entry name" value="YibE_F"/>
    <property type="match status" value="1"/>
</dbReference>
<reference evidence="2 3" key="1">
    <citation type="submission" date="2017-09" db="EMBL/GenBank/DDBJ databases">
        <title>Draft Genome Sequence of Corynebacterium accolens AH4003.</title>
        <authorList>
            <person name="Chen Y."/>
            <person name="Oosthuysen W.F."/>
            <person name="Kelley S."/>
            <person name="Horswill A."/>
        </authorList>
    </citation>
    <scope>NUCLEOTIDE SEQUENCE [LARGE SCALE GENOMIC DNA]</scope>
    <source>
        <strain evidence="2 3">AH4003</strain>
    </source>
</reference>
<sequence>MGKHTTASKPVVSFPSGGRLYLATNQNPWRLALLIGLALAVLVTIIGAIFLRPTTSPVDHTSAEFSQTYALNHPQAEGTVKTVDHAICQSDQTGKAFDKAPLIPAEPGGDCTRSLIDITSGDNAGKMTQLVHFGVAGDPDLQEGDKILLSKATGPNGDVDYAFADYQRSGNLVLWAIIAAIVIIAFAAWHGLRSLIGLAISLAIVFFYLLPALVEGTNPLGLALVTSAAIIFIVVPLVHGFNWKSASALGGALIALLLAAFLASSTINSTSLQGLSSEDNLKLLLYMPGVSIVGVLLCGFIIGALGSLNDISIAQASTVRELNELNPEAGPADLFKSAMKVGRDHIASMVYTIVLTYTGASVPLLMLITAAQRPAGQILSSDLVATELLRSAVGAMALTLAVPITTLIAALTIPQREAGPEPDATNSALSVR</sequence>
<dbReference type="InterPro" id="IPR012507">
    <property type="entry name" value="YibE_F"/>
</dbReference>
<gene>
    <name evidence="2" type="ORF">COM45_08975</name>
</gene>
<evidence type="ECO:0000313" key="2">
    <source>
        <dbReference type="EMBL" id="PCC82426.1"/>
    </source>
</evidence>
<feature type="transmembrane region" description="Helical" evidence="1">
    <location>
        <begin position="195"/>
        <end position="213"/>
    </location>
</feature>
<dbReference type="EMBL" id="NWBP01000025">
    <property type="protein sequence ID" value="PCC82426.1"/>
    <property type="molecule type" value="Genomic_DNA"/>
</dbReference>
<proteinExistence type="predicted"/>
<dbReference type="Proteomes" id="UP000218690">
    <property type="component" value="Unassembled WGS sequence"/>
</dbReference>
<feature type="transmembrane region" description="Helical" evidence="1">
    <location>
        <begin position="245"/>
        <end position="263"/>
    </location>
</feature>
<protein>
    <submittedName>
        <fullName evidence="2">YibE/F family protein</fullName>
    </submittedName>
</protein>
<organism evidence="2 3">
    <name type="scientific">Corynebacterium accolens</name>
    <dbReference type="NCBI Taxonomy" id="38284"/>
    <lineage>
        <taxon>Bacteria</taxon>
        <taxon>Bacillati</taxon>
        <taxon>Actinomycetota</taxon>
        <taxon>Actinomycetes</taxon>
        <taxon>Mycobacteriales</taxon>
        <taxon>Corynebacteriaceae</taxon>
        <taxon>Corynebacterium</taxon>
    </lineage>
</organism>
<feature type="transmembrane region" description="Helical" evidence="1">
    <location>
        <begin position="172"/>
        <end position="189"/>
    </location>
</feature>
<keyword evidence="1" id="KW-0812">Transmembrane</keyword>
<keyword evidence="1" id="KW-0472">Membrane</keyword>